<accession>A0A132B2P4</accession>
<dbReference type="GO" id="GO:0016491">
    <property type="term" value="F:oxidoreductase activity"/>
    <property type="evidence" value="ECO:0007669"/>
    <property type="project" value="UniProtKB-KW"/>
</dbReference>
<dbReference type="FunCoup" id="A0A132B2P4">
    <property type="interactions" value="292"/>
</dbReference>
<dbReference type="OrthoDB" id="191139at2759"/>
<dbReference type="InterPro" id="IPR002347">
    <property type="entry name" value="SDR_fam"/>
</dbReference>
<organism evidence="4 5">
    <name type="scientific">Mollisia scopiformis</name>
    <name type="common">Conifer needle endophyte fungus</name>
    <name type="synonym">Phialocephala scopiformis</name>
    <dbReference type="NCBI Taxonomy" id="149040"/>
    <lineage>
        <taxon>Eukaryota</taxon>
        <taxon>Fungi</taxon>
        <taxon>Dikarya</taxon>
        <taxon>Ascomycota</taxon>
        <taxon>Pezizomycotina</taxon>
        <taxon>Leotiomycetes</taxon>
        <taxon>Helotiales</taxon>
        <taxon>Mollisiaceae</taxon>
        <taxon>Mollisia</taxon>
    </lineage>
</organism>
<reference evidence="4 5" key="1">
    <citation type="submission" date="2015-10" db="EMBL/GenBank/DDBJ databases">
        <title>Full genome of DAOMC 229536 Phialocephala scopiformis, a fungal endophyte of spruce producing the potent anti-insectan compound rugulosin.</title>
        <authorList>
            <consortium name="DOE Joint Genome Institute"/>
            <person name="Walker A.K."/>
            <person name="Frasz S.L."/>
            <person name="Seifert K.A."/>
            <person name="Miller J.D."/>
            <person name="Mondo S.J."/>
            <person name="Labutti K."/>
            <person name="Lipzen A."/>
            <person name="Dockter R."/>
            <person name="Kennedy M."/>
            <person name="Grigoriev I.V."/>
            <person name="Spatafora J.W."/>
        </authorList>
    </citation>
    <scope>NUCLEOTIDE SEQUENCE [LARGE SCALE GENOMIC DNA]</scope>
    <source>
        <strain evidence="4 5">CBS 120377</strain>
    </source>
</reference>
<dbReference type="RefSeq" id="XP_018060956.1">
    <property type="nucleotide sequence ID" value="XM_018210283.1"/>
</dbReference>
<evidence type="ECO:0000313" key="4">
    <source>
        <dbReference type="EMBL" id="KUJ06601.1"/>
    </source>
</evidence>
<name>A0A132B2P4_MOLSC</name>
<dbReference type="PANTHER" id="PTHR24320:SF282">
    <property type="entry name" value="WW DOMAIN-CONTAINING OXIDOREDUCTASE"/>
    <property type="match status" value="1"/>
</dbReference>
<dbReference type="Pfam" id="PF00106">
    <property type="entry name" value="adh_short"/>
    <property type="match status" value="1"/>
</dbReference>
<dbReference type="SUPFAM" id="SSF51735">
    <property type="entry name" value="NAD(P)-binding Rossmann-fold domains"/>
    <property type="match status" value="1"/>
</dbReference>
<comment type="similarity">
    <text evidence="1">Belongs to the short-chain dehydrogenases/reductases (SDR) family.</text>
</comment>
<protein>
    <submittedName>
        <fullName evidence="4">NAD(P)-binding protein</fullName>
    </submittedName>
</protein>
<dbReference type="EMBL" id="KQ947445">
    <property type="protein sequence ID" value="KUJ06601.1"/>
    <property type="molecule type" value="Genomic_DNA"/>
</dbReference>
<dbReference type="AlphaFoldDB" id="A0A132B2P4"/>
<sequence length="319" mass="35175">MLYGLLDKPLGRGLRYDPDTEIPDLNGKIIVVTGGNAGLGKETILRLSKHNPKRIYLLVRNQNKSEAAIKDIQSIVPNAPISFIQCDLTDLKSVESAVRDFTSKEQRLDMLYLNAGIMATPAGLTKDGYEIQFGTNHVGHALLTKLLLPTLSRTAEEPGSDVRVICLSSIGHAAALFTGICFDKLKTEMSWTPTMVRYAQSKLANILFARELARRYPKILCVSVHPGAVNTELYRSMLSGWMSSFNFSKQLLETIESGAKNQLWAGTANREDITNGEYYTPVAMSGGGSWKSQDMALASKLWEWTEKELEGYAAPTALP</sequence>
<dbReference type="GeneID" id="28820009"/>
<dbReference type="PANTHER" id="PTHR24320">
    <property type="entry name" value="RETINOL DEHYDROGENASE"/>
    <property type="match status" value="1"/>
</dbReference>
<keyword evidence="3" id="KW-0560">Oxidoreductase</keyword>
<evidence type="ECO:0000313" key="5">
    <source>
        <dbReference type="Proteomes" id="UP000070700"/>
    </source>
</evidence>
<dbReference type="KEGG" id="psco:LY89DRAFT_603077"/>
<gene>
    <name evidence="4" type="ORF">LY89DRAFT_603077</name>
</gene>
<dbReference type="Proteomes" id="UP000070700">
    <property type="component" value="Unassembled WGS sequence"/>
</dbReference>
<keyword evidence="2" id="KW-0521">NADP</keyword>
<dbReference type="Gene3D" id="3.40.50.720">
    <property type="entry name" value="NAD(P)-binding Rossmann-like Domain"/>
    <property type="match status" value="1"/>
</dbReference>
<evidence type="ECO:0000256" key="3">
    <source>
        <dbReference type="ARBA" id="ARBA00023002"/>
    </source>
</evidence>
<evidence type="ECO:0000256" key="2">
    <source>
        <dbReference type="ARBA" id="ARBA00022857"/>
    </source>
</evidence>
<evidence type="ECO:0000256" key="1">
    <source>
        <dbReference type="ARBA" id="ARBA00006484"/>
    </source>
</evidence>
<dbReference type="PRINTS" id="PR00081">
    <property type="entry name" value="GDHRDH"/>
</dbReference>
<proteinExistence type="inferred from homology"/>
<keyword evidence="5" id="KW-1185">Reference proteome</keyword>
<dbReference type="InParanoid" id="A0A132B2P4"/>
<dbReference type="InterPro" id="IPR036291">
    <property type="entry name" value="NAD(P)-bd_dom_sf"/>
</dbReference>